<sequence length="394" mass="43005">MTSVLHIVVFYADAGGGHRATAEALREILEATGRFRVTLLNPYRELIPHLDLMTRLTGHSGEDFYNNVVLRKGRTELLCWLFYLLLKINYIACGPRTVRLVTEEFDRLRPDIALSAMPMANDVIVQALARHRSGLSGQSADPQAVVLMTDWSELSRGVWLPRQGVYHAICGTAESRAQARRVPALDATRVHPLTGLLIRPEFVAAAVRPAPAETLGLDPDRPVVTVLYGAQGSDRMLALARTLIHVPHTAQIVFLCGRNAALAAALRAEDFPYSAQIVEFTDRVPDYLACSDLFVGKPGPGSVSEALALGLPVLLDRRMALPQEMAILKHVQRQGLGQAFSSMKEFRRGFTRHLAAHPPDHACETPPPNRSTEEIAGILAAIHAGHPPKSGATA</sequence>
<accession>A0A4R5VED3</accession>
<dbReference type="PANTHER" id="PTHR43025">
    <property type="entry name" value="MONOGALACTOSYLDIACYLGLYCEROL SYNTHASE"/>
    <property type="match status" value="1"/>
</dbReference>
<name>A0A4R5VED3_9RHOB</name>
<dbReference type="PANTHER" id="PTHR43025:SF3">
    <property type="entry name" value="MONOGALACTOSYLDIACYLGLYCEROL SYNTHASE 1, CHLOROPLASTIC"/>
    <property type="match status" value="1"/>
</dbReference>
<dbReference type="Gene3D" id="3.40.50.2000">
    <property type="entry name" value="Glycogen Phosphorylase B"/>
    <property type="match status" value="1"/>
</dbReference>
<dbReference type="InterPro" id="IPR050519">
    <property type="entry name" value="Glycosyltransf_28_UgtP"/>
</dbReference>
<evidence type="ECO:0000259" key="1">
    <source>
        <dbReference type="Pfam" id="PF04101"/>
    </source>
</evidence>
<protein>
    <recommendedName>
        <fullName evidence="1">Glycosyl transferase family 28 C-terminal domain-containing protein</fullName>
    </recommendedName>
</protein>
<dbReference type="OrthoDB" id="9809594at2"/>
<evidence type="ECO:0000313" key="3">
    <source>
        <dbReference type="Proteomes" id="UP000295301"/>
    </source>
</evidence>
<dbReference type="AlphaFoldDB" id="A0A4R5VED3"/>
<gene>
    <name evidence="2" type="ORF">E1832_05545</name>
</gene>
<reference evidence="2 3" key="1">
    <citation type="submission" date="2019-03" db="EMBL/GenBank/DDBJ databases">
        <title>Ruegeria lutea sp. nov., a novel strain, isolated from marine sediment, the Masan Bay, South Korea.</title>
        <authorList>
            <person name="Kim J."/>
            <person name="Kim D.-Y."/>
            <person name="Lee S.-S."/>
        </authorList>
    </citation>
    <scope>NUCLEOTIDE SEQUENCE [LARGE SCALE GENOMIC DNA]</scope>
    <source>
        <strain evidence="2 3">318-1</strain>
    </source>
</reference>
<feature type="domain" description="Glycosyl transferase family 28 C-terminal" evidence="1">
    <location>
        <begin position="224"/>
        <end position="314"/>
    </location>
</feature>
<dbReference type="GO" id="GO:0016758">
    <property type="term" value="F:hexosyltransferase activity"/>
    <property type="evidence" value="ECO:0007669"/>
    <property type="project" value="InterPro"/>
</dbReference>
<evidence type="ECO:0000313" key="2">
    <source>
        <dbReference type="EMBL" id="TDK50660.1"/>
    </source>
</evidence>
<dbReference type="RefSeq" id="WP_133358740.1">
    <property type="nucleotide sequence ID" value="NZ_SMUV01000054.1"/>
</dbReference>
<dbReference type="InterPro" id="IPR007235">
    <property type="entry name" value="Glyco_trans_28_C"/>
</dbReference>
<organism evidence="2 3">
    <name type="scientific">Antarcticimicrobium luteum</name>
    <dbReference type="NCBI Taxonomy" id="2547397"/>
    <lineage>
        <taxon>Bacteria</taxon>
        <taxon>Pseudomonadati</taxon>
        <taxon>Pseudomonadota</taxon>
        <taxon>Alphaproteobacteria</taxon>
        <taxon>Rhodobacterales</taxon>
        <taxon>Paracoccaceae</taxon>
        <taxon>Antarcticimicrobium</taxon>
    </lineage>
</organism>
<proteinExistence type="predicted"/>
<keyword evidence="3" id="KW-1185">Reference proteome</keyword>
<dbReference type="Pfam" id="PF04101">
    <property type="entry name" value="Glyco_tran_28_C"/>
    <property type="match status" value="1"/>
</dbReference>
<dbReference type="EMBL" id="SMUV01000054">
    <property type="protein sequence ID" value="TDK50660.1"/>
    <property type="molecule type" value="Genomic_DNA"/>
</dbReference>
<dbReference type="SUPFAM" id="SSF53756">
    <property type="entry name" value="UDP-Glycosyltransferase/glycogen phosphorylase"/>
    <property type="match status" value="1"/>
</dbReference>
<comment type="caution">
    <text evidence="2">The sequence shown here is derived from an EMBL/GenBank/DDBJ whole genome shotgun (WGS) entry which is preliminary data.</text>
</comment>
<dbReference type="Proteomes" id="UP000295301">
    <property type="component" value="Unassembled WGS sequence"/>
</dbReference>